<keyword evidence="2" id="KW-1185">Reference proteome</keyword>
<gene>
    <name evidence="1" type="ORF">H5410_031350</name>
</gene>
<proteinExistence type="predicted"/>
<sequence length="104" mass="12082">MEWISLTLREASKSKGNSFRIWKKKVVFSEIYYAWNCHKFGRYISFIIVRGRRRTVIIISELTLNSGSTGIAKKVGKFISSHKRGVATYRSIDWLTTTFPMLIC</sequence>
<reference evidence="1 2" key="1">
    <citation type="submission" date="2020-09" db="EMBL/GenBank/DDBJ databases">
        <title>De no assembly of potato wild relative species, Solanum commersonii.</title>
        <authorList>
            <person name="Cho K."/>
        </authorList>
    </citation>
    <scope>NUCLEOTIDE SEQUENCE [LARGE SCALE GENOMIC DNA]</scope>
    <source>
        <strain evidence="1">LZ3.2</strain>
        <tissue evidence="1">Leaf</tissue>
    </source>
</reference>
<dbReference type="Proteomes" id="UP000824120">
    <property type="component" value="Chromosome 6"/>
</dbReference>
<dbReference type="EMBL" id="JACXVP010000006">
    <property type="protein sequence ID" value="KAG5599980.1"/>
    <property type="molecule type" value="Genomic_DNA"/>
</dbReference>
<protein>
    <submittedName>
        <fullName evidence="1">Uncharacterized protein</fullName>
    </submittedName>
</protein>
<dbReference type="AlphaFoldDB" id="A0A9J5YLF9"/>
<evidence type="ECO:0000313" key="1">
    <source>
        <dbReference type="EMBL" id="KAG5599980.1"/>
    </source>
</evidence>
<name>A0A9J5YLF9_SOLCO</name>
<evidence type="ECO:0000313" key="2">
    <source>
        <dbReference type="Proteomes" id="UP000824120"/>
    </source>
</evidence>
<accession>A0A9J5YLF9</accession>
<comment type="caution">
    <text evidence="1">The sequence shown here is derived from an EMBL/GenBank/DDBJ whole genome shotgun (WGS) entry which is preliminary data.</text>
</comment>
<organism evidence="1 2">
    <name type="scientific">Solanum commersonii</name>
    <name type="common">Commerson's wild potato</name>
    <name type="synonym">Commerson's nightshade</name>
    <dbReference type="NCBI Taxonomy" id="4109"/>
    <lineage>
        <taxon>Eukaryota</taxon>
        <taxon>Viridiplantae</taxon>
        <taxon>Streptophyta</taxon>
        <taxon>Embryophyta</taxon>
        <taxon>Tracheophyta</taxon>
        <taxon>Spermatophyta</taxon>
        <taxon>Magnoliopsida</taxon>
        <taxon>eudicotyledons</taxon>
        <taxon>Gunneridae</taxon>
        <taxon>Pentapetalae</taxon>
        <taxon>asterids</taxon>
        <taxon>lamiids</taxon>
        <taxon>Solanales</taxon>
        <taxon>Solanaceae</taxon>
        <taxon>Solanoideae</taxon>
        <taxon>Solaneae</taxon>
        <taxon>Solanum</taxon>
    </lineage>
</organism>